<evidence type="ECO:0000256" key="1">
    <source>
        <dbReference type="SAM" id="MobiDB-lite"/>
    </source>
</evidence>
<proteinExistence type="predicted"/>
<reference evidence="2 3" key="1">
    <citation type="submission" date="2019-05" db="EMBL/GenBank/DDBJ databases">
        <title>Another draft genome of Portunus trituberculatus and its Hox gene families provides insights of decapod evolution.</title>
        <authorList>
            <person name="Jeong J.-H."/>
            <person name="Song I."/>
            <person name="Kim S."/>
            <person name="Choi T."/>
            <person name="Kim D."/>
            <person name="Ryu S."/>
            <person name="Kim W."/>
        </authorList>
    </citation>
    <scope>NUCLEOTIDE SEQUENCE [LARGE SCALE GENOMIC DNA]</scope>
    <source>
        <tissue evidence="2">Muscle</tissue>
    </source>
</reference>
<evidence type="ECO:0000313" key="3">
    <source>
        <dbReference type="Proteomes" id="UP000324222"/>
    </source>
</evidence>
<protein>
    <submittedName>
        <fullName evidence="2">Uncharacterized protein</fullName>
    </submittedName>
</protein>
<comment type="caution">
    <text evidence="2">The sequence shown here is derived from an EMBL/GenBank/DDBJ whole genome shotgun (WGS) entry which is preliminary data.</text>
</comment>
<accession>A0A5B7IQ50</accession>
<sequence>MNTRSLRHPRGAEGTLLLCGFTARRDEQRMNREGQGCKAARVRRGQATHQLSDTRPSPLPSRPPAALRPLSTPQSHGPSHFLPLHAAA</sequence>
<name>A0A5B7IQ50_PORTR</name>
<gene>
    <name evidence="2" type="ORF">E2C01_082512</name>
</gene>
<dbReference type="AlphaFoldDB" id="A0A5B7IQ50"/>
<evidence type="ECO:0000313" key="2">
    <source>
        <dbReference type="EMBL" id="MPC87641.1"/>
    </source>
</evidence>
<dbReference type="Proteomes" id="UP000324222">
    <property type="component" value="Unassembled WGS sequence"/>
</dbReference>
<feature type="region of interest" description="Disordered" evidence="1">
    <location>
        <begin position="29"/>
        <end position="88"/>
    </location>
</feature>
<organism evidence="2 3">
    <name type="scientific">Portunus trituberculatus</name>
    <name type="common">Swimming crab</name>
    <name type="synonym">Neptunus trituberculatus</name>
    <dbReference type="NCBI Taxonomy" id="210409"/>
    <lineage>
        <taxon>Eukaryota</taxon>
        <taxon>Metazoa</taxon>
        <taxon>Ecdysozoa</taxon>
        <taxon>Arthropoda</taxon>
        <taxon>Crustacea</taxon>
        <taxon>Multicrustacea</taxon>
        <taxon>Malacostraca</taxon>
        <taxon>Eumalacostraca</taxon>
        <taxon>Eucarida</taxon>
        <taxon>Decapoda</taxon>
        <taxon>Pleocyemata</taxon>
        <taxon>Brachyura</taxon>
        <taxon>Eubrachyura</taxon>
        <taxon>Portunoidea</taxon>
        <taxon>Portunidae</taxon>
        <taxon>Portuninae</taxon>
        <taxon>Portunus</taxon>
    </lineage>
</organism>
<dbReference type="EMBL" id="VSRR010075140">
    <property type="protein sequence ID" value="MPC87641.1"/>
    <property type="molecule type" value="Genomic_DNA"/>
</dbReference>
<keyword evidence="3" id="KW-1185">Reference proteome</keyword>